<keyword evidence="5" id="KW-1185">Reference proteome</keyword>
<dbReference type="PRINTS" id="PR00420">
    <property type="entry name" value="RNGMNOXGNASE"/>
</dbReference>
<evidence type="ECO:0000256" key="1">
    <source>
        <dbReference type="ARBA" id="ARBA00023002"/>
    </source>
</evidence>
<comment type="caution">
    <text evidence="4">The sequence shown here is derived from an EMBL/GenBank/DDBJ whole genome shotgun (WGS) entry which is preliminary data.</text>
</comment>
<sequence length="388" mass="41731">MSRTAVVVGGGIGGLAAAAGLTRNGWQVTVLERAPRFEAIGAGITIMTNALKGLAAFGLEEQVRAGSQVDRGGGFRTPNGKWLTRTDTAKMRALGIEIVALHRAELHRIVLEAVPAECLTPGATVTGVHNRPDGATVEYTVDGEGRSLDADLVVAADGIHSTVRTQLWPAGSKPKYSGTTAWRAVTKDPVPDQLALTQTWGDGVELGIVPLTDGRVYWFVASAAPEGERFPDELRVVRERYGDWHAPISQLFDATDPNTVMRHDIYHLSPPLKSYVDKRVVLLGDAAHAMVPNLGQGACQAIEDAVTLAVLARGDDLDAALAQYDRLRVPRSQKVAATSLRLADLGMHRVRGKLLVGLRNLVMRLAPASSEVKMMRWLAEWTPPSGPR</sequence>
<dbReference type="InterPro" id="IPR036188">
    <property type="entry name" value="FAD/NAD-bd_sf"/>
</dbReference>
<protein>
    <submittedName>
        <fullName evidence="4">2-polyprenyl-6-methoxyphenol hydroxylase-like FAD-dependent oxidoreductase</fullName>
    </submittedName>
</protein>
<dbReference type="GO" id="GO:0071949">
    <property type="term" value="F:FAD binding"/>
    <property type="evidence" value="ECO:0007669"/>
    <property type="project" value="InterPro"/>
</dbReference>
<dbReference type="AlphaFoldDB" id="A0A4R6SQC1"/>
<dbReference type="EMBL" id="SNXZ01000001">
    <property type="protein sequence ID" value="TDQ05473.1"/>
    <property type="molecule type" value="Genomic_DNA"/>
</dbReference>
<reference evidence="4 5" key="1">
    <citation type="submission" date="2019-03" db="EMBL/GenBank/DDBJ databases">
        <title>Genomic Encyclopedia of Type Strains, Phase IV (KMG-IV): sequencing the most valuable type-strain genomes for metagenomic binning, comparative biology and taxonomic classification.</title>
        <authorList>
            <person name="Goeker M."/>
        </authorList>
    </citation>
    <scope>NUCLEOTIDE SEQUENCE [LARGE SCALE GENOMIC DNA]</scope>
    <source>
        <strain evidence="4 5">DSM 45361</strain>
    </source>
</reference>
<keyword evidence="2" id="KW-0503">Monooxygenase</keyword>
<dbReference type="Proteomes" id="UP000295444">
    <property type="component" value="Unassembled WGS sequence"/>
</dbReference>
<dbReference type="Pfam" id="PF01494">
    <property type="entry name" value="FAD_binding_3"/>
    <property type="match status" value="1"/>
</dbReference>
<evidence type="ECO:0000259" key="3">
    <source>
        <dbReference type="Pfam" id="PF01494"/>
    </source>
</evidence>
<accession>A0A4R6SQC1</accession>
<evidence type="ECO:0000313" key="5">
    <source>
        <dbReference type="Proteomes" id="UP000295444"/>
    </source>
</evidence>
<evidence type="ECO:0000256" key="2">
    <source>
        <dbReference type="ARBA" id="ARBA00023033"/>
    </source>
</evidence>
<keyword evidence="1" id="KW-0560">Oxidoreductase</keyword>
<organism evidence="4 5">
    <name type="scientific">Labedaea rhizosphaerae</name>
    <dbReference type="NCBI Taxonomy" id="598644"/>
    <lineage>
        <taxon>Bacteria</taxon>
        <taxon>Bacillati</taxon>
        <taxon>Actinomycetota</taxon>
        <taxon>Actinomycetes</taxon>
        <taxon>Pseudonocardiales</taxon>
        <taxon>Pseudonocardiaceae</taxon>
        <taxon>Labedaea</taxon>
    </lineage>
</organism>
<dbReference type="PANTHER" id="PTHR13789:SF309">
    <property type="entry name" value="PUTATIVE (AFU_ORTHOLOGUE AFUA_6G14510)-RELATED"/>
    <property type="match status" value="1"/>
</dbReference>
<dbReference type="OrthoDB" id="4568714at2"/>
<dbReference type="PANTHER" id="PTHR13789">
    <property type="entry name" value="MONOOXYGENASE"/>
    <property type="match status" value="1"/>
</dbReference>
<evidence type="ECO:0000313" key="4">
    <source>
        <dbReference type="EMBL" id="TDQ05473.1"/>
    </source>
</evidence>
<proteinExistence type="predicted"/>
<dbReference type="InterPro" id="IPR050493">
    <property type="entry name" value="FAD-dep_Monooxygenase_BioMet"/>
</dbReference>
<name>A0A4R6SQC1_LABRH</name>
<feature type="domain" description="FAD-binding" evidence="3">
    <location>
        <begin position="5"/>
        <end position="337"/>
    </location>
</feature>
<gene>
    <name evidence="4" type="ORF">EV186_1011444</name>
</gene>
<dbReference type="SUPFAM" id="SSF51905">
    <property type="entry name" value="FAD/NAD(P)-binding domain"/>
    <property type="match status" value="1"/>
</dbReference>
<dbReference type="RefSeq" id="WP_133848218.1">
    <property type="nucleotide sequence ID" value="NZ_SNXZ01000001.1"/>
</dbReference>
<dbReference type="InterPro" id="IPR002938">
    <property type="entry name" value="FAD-bd"/>
</dbReference>
<dbReference type="Gene3D" id="3.50.50.60">
    <property type="entry name" value="FAD/NAD(P)-binding domain"/>
    <property type="match status" value="1"/>
</dbReference>
<dbReference type="GO" id="GO:0004497">
    <property type="term" value="F:monooxygenase activity"/>
    <property type="evidence" value="ECO:0007669"/>
    <property type="project" value="UniProtKB-KW"/>
</dbReference>